<dbReference type="PANTHER" id="PTHR33526:SF4">
    <property type="entry name" value="OS07G0123800 PROTEIN"/>
    <property type="match status" value="1"/>
</dbReference>
<dbReference type="Gramene" id="KQK20902">
    <property type="protein sequence ID" value="KQK20902"/>
    <property type="gene ID" value="BRADI_1g57505v3"/>
</dbReference>
<dbReference type="PANTHER" id="PTHR33526">
    <property type="entry name" value="OS07G0123800 PROTEIN"/>
    <property type="match status" value="1"/>
</dbReference>
<dbReference type="EMBL" id="CM000880">
    <property type="protein sequence ID" value="KQK20902.2"/>
    <property type="molecule type" value="Genomic_DNA"/>
</dbReference>
<reference evidence="2" key="2">
    <citation type="submission" date="2017-06" db="EMBL/GenBank/DDBJ databases">
        <title>WGS assembly of Brachypodium distachyon.</title>
        <authorList>
            <consortium name="The International Brachypodium Initiative"/>
            <person name="Lucas S."/>
            <person name="Harmon-Smith M."/>
            <person name="Lail K."/>
            <person name="Tice H."/>
            <person name="Grimwood J."/>
            <person name="Bruce D."/>
            <person name="Barry K."/>
            <person name="Shu S."/>
            <person name="Lindquist E."/>
            <person name="Wang M."/>
            <person name="Pitluck S."/>
            <person name="Vogel J.P."/>
            <person name="Garvin D.F."/>
            <person name="Mockler T.C."/>
            <person name="Schmutz J."/>
            <person name="Rokhsar D."/>
            <person name="Bevan M.W."/>
        </authorList>
    </citation>
    <scope>NUCLEOTIDE SEQUENCE</scope>
    <source>
        <strain evidence="2">Bd21</strain>
    </source>
</reference>
<reference evidence="2 3" key="1">
    <citation type="journal article" date="2010" name="Nature">
        <title>Genome sequencing and analysis of the model grass Brachypodium distachyon.</title>
        <authorList>
            <consortium name="International Brachypodium Initiative"/>
        </authorList>
    </citation>
    <scope>NUCLEOTIDE SEQUENCE [LARGE SCALE GENOMIC DNA]</scope>
    <source>
        <strain evidence="2 3">Bd21</strain>
    </source>
</reference>
<proteinExistence type="predicted"/>
<organism evidence="2">
    <name type="scientific">Brachypodium distachyon</name>
    <name type="common">Purple false brome</name>
    <name type="synonym">Trachynia distachya</name>
    <dbReference type="NCBI Taxonomy" id="15368"/>
    <lineage>
        <taxon>Eukaryota</taxon>
        <taxon>Viridiplantae</taxon>
        <taxon>Streptophyta</taxon>
        <taxon>Embryophyta</taxon>
        <taxon>Tracheophyta</taxon>
        <taxon>Spermatophyta</taxon>
        <taxon>Magnoliopsida</taxon>
        <taxon>Liliopsida</taxon>
        <taxon>Poales</taxon>
        <taxon>Poaceae</taxon>
        <taxon>BOP clade</taxon>
        <taxon>Pooideae</taxon>
        <taxon>Stipodae</taxon>
        <taxon>Brachypodieae</taxon>
        <taxon>Brachypodium</taxon>
    </lineage>
</organism>
<dbReference type="STRING" id="15368.A0A0Q3NTV0"/>
<feature type="region of interest" description="Disordered" evidence="1">
    <location>
        <begin position="60"/>
        <end position="90"/>
    </location>
</feature>
<evidence type="ECO:0000313" key="4">
    <source>
        <dbReference type="Proteomes" id="UP000008810"/>
    </source>
</evidence>
<feature type="compositionally biased region" description="Low complexity" evidence="1">
    <location>
        <begin position="12"/>
        <end position="22"/>
    </location>
</feature>
<feature type="compositionally biased region" description="Gly residues" evidence="1">
    <location>
        <begin position="1"/>
        <end position="11"/>
    </location>
</feature>
<evidence type="ECO:0000256" key="1">
    <source>
        <dbReference type="SAM" id="MobiDB-lite"/>
    </source>
</evidence>
<feature type="compositionally biased region" description="Low complexity" evidence="1">
    <location>
        <begin position="73"/>
        <end position="90"/>
    </location>
</feature>
<gene>
    <name evidence="2" type="ORF">BRADI_1g57505v3</name>
</gene>
<dbReference type="AlphaFoldDB" id="A0A0Q3NTV0"/>
<dbReference type="Proteomes" id="UP000008810">
    <property type="component" value="Chromosome 1"/>
</dbReference>
<dbReference type="EnsemblPlants" id="KQK20902">
    <property type="protein sequence ID" value="KQK20902"/>
    <property type="gene ID" value="BRADI_1g57505v3"/>
</dbReference>
<evidence type="ECO:0000313" key="2">
    <source>
        <dbReference type="EMBL" id="KQK20902.2"/>
    </source>
</evidence>
<protein>
    <submittedName>
        <fullName evidence="2 3">Uncharacterized protein</fullName>
    </submittedName>
</protein>
<feature type="region of interest" description="Disordered" evidence="1">
    <location>
        <begin position="1"/>
        <end position="22"/>
    </location>
</feature>
<keyword evidence="4" id="KW-1185">Reference proteome</keyword>
<reference evidence="3" key="3">
    <citation type="submission" date="2018-08" db="UniProtKB">
        <authorList>
            <consortium name="EnsemblPlants"/>
        </authorList>
    </citation>
    <scope>IDENTIFICATION</scope>
    <source>
        <strain evidence="3">cv. Bd21</strain>
    </source>
</reference>
<evidence type="ECO:0000313" key="3">
    <source>
        <dbReference type="EnsemblPlants" id="KQK20902"/>
    </source>
</evidence>
<sequence>MSRAGKGGGKGSSSKTTKPASGRWLWRAPLRALAQARDLYVRSCLNGCAGLLPPDAAAGFGCSRRRHHDDDGFSSSSSSFSRSFSASSSFSAYGDGDLRELIRAASERRAADRPAAAVARSRSVAMARIDEDRPCEFAGSRSCAERRRGQA</sequence>
<accession>A0A0Q3NTV0</accession>
<dbReference type="InParanoid" id="A0A0Q3NTV0"/>
<name>A0A0Q3NTV0_BRADI</name>